<dbReference type="OrthoDB" id="9767754at2"/>
<dbReference type="Gene3D" id="3.30.70.20">
    <property type="match status" value="1"/>
</dbReference>
<dbReference type="PANTHER" id="PTHR43034">
    <property type="entry name" value="ION-TRANSLOCATING OXIDOREDUCTASE COMPLEX SUBUNIT C"/>
    <property type="match status" value="1"/>
</dbReference>
<dbReference type="Gene3D" id="3.10.20.600">
    <property type="match status" value="1"/>
</dbReference>
<dbReference type="InterPro" id="IPR017896">
    <property type="entry name" value="4Fe4S_Fe-S-bd"/>
</dbReference>
<evidence type="ECO:0000256" key="1">
    <source>
        <dbReference type="ARBA" id="ARBA00022723"/>
    </source>
</evidence>
<accession>A0A1G9XXV2</accession>
<evidence type="ECO:0000313" key="6">
    <source>
        <dbReference type="Proteomes" id="UP000199182"/>
    </source>
</evidence>
<dbReference type="InterPro" id="IPR037225">
    <property type="entry name" value="Nuo51_FMN-bd_sf"/>
</dbReference>
<dbReference type="EMBL" id="FNID01000009">
    <property type="protein sequence ID" value="SDN01662.1"/>
    <property type="molecule type" value="Genomic_DNA"/>
</dbReference>
<dbReference type="GO" id="GO:0016020">
    <property type="term" value="C:membrane"/>
    <property type="evidence" value="ECO:0007669"/>
    <property type="project" value="InterPro"/>
</dbReference>
<keyword evidence="6" id="KW-1185">Reference proteome</keyword>
<gene>
    <name evidence="5" type="ORF">SAMN05192585_10983</name>
</gene>
<evidence type="ECO:0000259" key="4">
    <source>
        <dbReference type="PROSITE" id="PS51379"/>
    </source>
</evidence>
<dbReference type="Pfam" id="PF10531">
    <property type="entry name" value="SLBB"/>
    <property type="match status" value="1"/>
</dbReference>
<dbReference type="Proteomes" id="UP000199182">
    <property type="component" value="Unassembled WGS sequence"/>
</dbReference>
<evidence type="ECO:0000256" key="3">
    <source>
        <dbReference type="ARBA" id="ARBA00023014"/>
    </source>
</evidence>
<dbReference type="Pfam" id="PF13187">
    <property type="entry name" value="Fer4_9"/>
    <property type="match status" value="1"/>
</dbReference>
<dbReference type="InterPro" id="IPR019554">
    <property type="entry name" value="Soluble_ligand-bd"/>
</dbReference>
<dbReference type="GO" id="GO:0009055">
    <property type="term" value="F:electron transfer activity"/>
    <property type="evidence" value="ECO:0007669"/>
    <property type="project" value="InterPro"/>
</dbReference>
<dbReference type="InterPro" id="IPR010208">
    <property type="entry name" value="Ion_transpt_RnfC/RsxC"/>
</dbReference>
<dbReference type="STRING" id="258515.SAMN05192585_10983"/>
<dbReference type="RefSeq" id="WP_092639003.1">
    <property type="nucleotide sequence ID" value="NZ_FNID01000009.1"/>
</dbReference>
<reference evidence="5 6" key="1">
    <citation type="submission" date="2016-10" db="EMBL/GenBank/DDBJ databases">
        <authorList>
            <person name="de Groot N.N."/>
        </authorList>
    </citation>
    <scope>NUCLEOTIDE SEQUENCE [LARGE SCALE GENOMIC DNA]</scope>
    <source>
        <strain evidence="5 6">CGMCC 1.5012</strain>
    </source>
</reference>
<protein>
    <submittedName>
        <fullName evidence="5">Electron transport complex protein RnfC</fullName>
    </submittedName>
</protein>
<dbReference type="GO" id="GO:0046872">
    <property type="term" value="F:metal ion binding"/>
    <property type="evidence" value="ECO:0007669"/>
    <property type="project" value="UniProtKB-KW"/>
</dbReference>
<sequence>MASWLCGENLYQAKEPAFSREQKEFLTPSVLYLPEYDEADEPPAKVLTADASYQGSYEFEYPRLSCTTFLRYRLKADKPKHEGEDALSYSFTDAPKKKHKHEPSLLSNRQDPLAIDHIEPEELLGFAEAAQIIDETDGKPLTQKLEVLFEGGFNALVCDAIDEQPYVSSNINTLMHKSEEVLGGLSMIAKAAGISNIFALCYADIDDAETVIPHKMFTIPIKRVYGRYPVRDRVKKLLAKNGRCYVFGTQALMHLYRAVTKKAVHNTTIITVAGDCVGNPRNLEVRVGTTAREVLEFCGLVKNPSRVIMGGSMRGAAITDLDLPVLYTTRAVLAFERPIENVVLSCISCGRCIVDCPRGLAPNYLYKQFNAHNLDALIQLRADRCIECGVCSYICPANLELLHVVKRAKTLVLEVKAQEE</sequence>
<organism evidence="5 6">
    <name type="scientific">Acetanaerobacterium elongatum</name>
    <dbReference type="NCBI Taxonomy" id="258515"/>
    <lineage>
        <taxon>Bacteria</taxon>
        <taxon>Bacillati</taxon>
        <taxon>Bacillota</taxon>
        <taxon>Clostridia</taxon>
        <taxon>Eubacteriales</taxon>
        <taxon>Oscillospiraceae</taxon>
        <taxon>Acetanaerobacterium</taxon>
    </lineage>
</organism>
<dbReference type="SUPFAM" id="SSF142984">
    <property type="entry name" value="Nqo1 middle domain-like"/>
    <property type="match status" value="1"/>
</dbReference>
<dbReference type="PROSITE" id="PS00198">
    <property type="entry name" value="4FE4S_FER_1"/>
    <property type="match status" value="1"/>
</dbReference>
<proteinExistence type="predicted"/>
<dbReference type="PANTHER" id="PTHR43034:SF2">
    <property type="entry name" value="ION-TRANSLOCATING OXIDOREDUCTASE COMPLEX SUBUNIT C"/>
    <property type="match status" value="1"/>
</dbReference>
<evidence type="ECO:0000256" key="2">
    <source>
        <dbReference type="ARBA" id="ARBA00023004"/>
    </source>
</evidence>
<dbReference type="GO" id="GO:0051539">
    <property type="term" value="F:4 iron, 4 sulfur cluster binding"/>
    <property type="evidence" value="ECO:0007669"/>
    <property type="project" value="InterPro"/>
</dbReference>
<dbReference type="InterPro" id="IPR017900">
    <property type="entry name" value="4Fe4S_Fe_S_CS"/>
</dbReference>
<feature type="domain" description="4Fe-4S ferredoxin-type" evidence="4">
    <location>
        <begin position="336"/>
        <end position="367"/>
    </location>
</feature>
<dbReference type="AlphaFoldDB" id="A0A1G9XXV2"/>
<dbReference type="PROSITE" id="PS51379">
    <property type="entry name" value="4FE4S_FER_2"/>
    <property type="match status" value="2"/>
</dbReference>
<keyword evidence="2" id="KW-0408">Iron</keyword>
<keyword evidence="3" id="KW-0411">Iron-sulfur</keyword>
<evidence type="ECO:0000313" key="5">
    <source>
        <dbReference type="EMBL" id="SDN01662.1"/>
    </source>
</evidence>
<dbReference type="SUPFAM" id="SSF142019">
    <property type="entry name" value="Nqo1 FMN-binding domain-like"/>
    <property type="match status" value="1"/>
</dbReference>
<feature type="domain" description="4Fe-4S ferredoxin-type" evidence="4">
    <location>
        <begin position="376"/>
        <end position="407"/>
    </location>
</feature>
<dbReference type="SUPFAM" id="SSF46548">
    <property type="entry name" value="alpha-helical ferredoxin"/>
    <property type="match status" value="1"/>
</dbReference>
<keyword evidence="1" id="KW-0479">Metal-binding</keyword>
<name>A0A1G9XXV2_9FIRM</name>